<keyword evidence="4" id="KW-1003">Cell membrane</keyword>
<comment type="similarity">
    <text evidence="2">Belongs to the inorganic phosphate transporter (PiT) (TC 2.A.20) family. Pit subfamily.</text>
</comment>
<evidence type="ECO:0000256" key="4">
    <source>
        <dbReference type="ARBA" id="ARBA00022475"/>
    </source>
</evidence>
<feature type="transmembrane region" description="Helical" evidence="11">
    <location>
        <begin position="278"/>
        <end position="296"/>
    </location>
</feature>
<keyword evidence="14" id="KW-1185">Reference proteome</keyword>
<reference evidence="13" key="3">
    <citation type="submission" date="2024-03" db="EMBL/GenBank/DDBJ databases">
        <authorList>
            <person name="Bromfield E.S.P."/>
            <person name="Cloutier S."/>
        </authorList>
    </citation>
    <scope>NUCLEOTIDE SEQUENCE</scope>
    <source>
        <strain evidence="13">5S5</strain>
    </source>
</reference>
<dbReference type="GO" id="GO:0005315">
    <property type="term" value="F:phosphate transmembrane transporter activity"/>
    <property type="evidence" value="ECO:0007669"/>
    <property type="project" value="InterPro"/>
</dbReference>
<evidence type="ECO:0000256" key="10">
    <source>
        <dbReference type="ARBA" id="ARBA00047348"/>
    </source>
</evidence>
<reference evidence="13" key="2">
    <citation type="journal article" date="2021" name="Int. J. Syst. Evol. Microbiol.">
        <title>Bradyrhizobium septentrionale sp. nov. (sv. septentrionale) and Bradyrhizobium quebecense sp. nov. (sv. septentrionale) associated with legumes native to Canada possess rearranged symbiosis genes and numerous insertion sequences.</title>
        <authorList>
            <person name="Bromfield E.S.P."/>
            <person name="Cloutier S."/>
        </authorList>
    </citation>
    <scope>NUCLEOTIDE SEQUENCE</scope>
    <source>
        <strain evidence="13">5S5</strain>
    </source>
</reference>
<feature type="transmembrane region" description="Helical" evidence="11">
    <location>
        <begin position="65"/>
        <end position="88"/>
    </location>
</feature>
<organism evidence="12">
    <name type="scientific">Bradyrhizobium septentrionale</name>
    <dbReference type="NCBI Taxonomy" id="1404411"/>
    <lineage>
        <taxon>Bacteria</taxon>
        <taxon>Pseudomonadati</taxon>
        <taxon>Pseudomonadota</taxon>
        <taxon>Alphaproteobacteria</taxon>
        <taxon>Hyphomicrobiales</taxon>
        <taxon>Nitrobacteraceae</taxon>
        <taxon>Bradyrhizobium</taxon>
    </lineage>
</organism>
<feature type="transmembrane region" description="Helical" evidence="11">
    <location>
        <begin position="147"/>
        <end position="169"/>
    </location>
</feature>
<sequence length="542" mass="56755">MTDITLNSSLADGAPIQPASRPNLDKGFNPLTMIIFFGILAAGLLYVAYSIYSDVDATGTKVTSYLPYMLLLVALLIALGFEFVNGFHDTANAVATVIYTHSLPAEAAVMWSGLFNFLGVLTSTGAVAFGIVSLLPVELILQVGSSAGFAMVFALLIAAILWNLGTWYFGLPASSSHTLIGSIIGVGVANALLRGRDGTSGVDWGKATEIGYALLLSPLVGFICAAGLLLLLKVIVRNPALYAAPEGNKAPPLWIRGLLILTCTGVSFAHGSNDGQKGMGLIMLILIGTVPTAYALNRALPESQVAQFQKTSEAASKVVAAKGAGHSIIGDPRPAVTQYVSSHHISEGTYPSLSVLVKDVGDQVQKYGSLNKVPAEVVGNTRNDMYLTSEAIRFLMKDKENDLSKEEVATLNAYKASLDSATKFIPTWVKVAVAIALGLGTMIGWKRIVVTVGEKIGKTHLTYAQGASAELVAAATIGAADMFGLPVSTTHVLSSGVAGAMAANGSGLQVATIRNMVMAWVLTLPAAILLSGCLYVIFSRVF</sequence>
<proteinExistence type="inferred from homology"/>
<evidence type="ECO:0000256" key="7">
    <source>
        <dbReference type="ARBA" id="ARBA00022847"/>
    </source>
</evidence>
<feature type="transmembrane region" description="Helical" evidence="11">
    <location>
        <begin position="253"/>
        <end position="272"/>
    </location>
</feature>
<evidence type="ECO:0000256" key="11">
    <source>
        <dbReference type="RuleBase" id="RU363058"/>
    </source>
</evidence>
<keyword evidence="5 11" id="KW-0592">Phosphate transport</keyword>
<evidence type="ECO:0000256" key="8">
    <source>
        <dbReference type="ARBA" id="ARBA00022989"/>
    </source>
</evidence>
<evidence type="ECO:0000313" key="14">
    <source>
        <dbReference type="Proteomes" id="UP001432046"/>
    </source>
</evidence>
<dbReference type="Proteomes" id="UP001432046">
    <property type="component" value="Chromosome"/>
</dbReference>
<comment type="catalytic activity">
    <reaction evidence="10">
        <text>phosphate(in) + H(+)(in) = phosphate(out) + H(+)(out)</text>
        <dbReference type="Rhea" id="RHEA:29939"/>
        <dbReference type="ChEBI" id="CHEBI:15378"/>
        <dbReference type="ChEBI" id="CHEBI:43474"/>
    </reaction>
</comment>
<evidence type="ECO:0000256" key="3">
    <source>
        <dbReference type="ARBA" id="ARBA00022448"/>
    </source>
</evidence>
<keyword evidence="6 11" id="KW-0812">Transmembrane</keyword>
<protein>
    <recommendedName>
        <fullName evidence="11">Phosphate transporter</fullName>
    </recommendedName>
</protein>
<keyword evidence="9 11" id="KW-0472">Membrane</keyword>
<name>A0A974A1G2_9BRAD</name>
<dbReference type="PANTHER" id="PTHR11101:SF65">
    <property type="entry name" value="LOW-AFFINITY INORGANIC PHOSPHATE TRANSPORTER PITA-RELATED"/>
    <property type="match status" value="1"/>
</dbReference>
<evidence type="ECO:0000256" key="1">
    <source>
        <dbReference type="ARBA" id="ARBA00004651"/>
    </source>
</evidence>
<evidence type="ECO:0000256" key="5">
    <source>
        <dbReference type="ARBA" id="ARBA00022592"/>
    </source>
</evidence>
<dbReference type="EMBL" id="CP147711">
    <property type="protein sequence ID" value="WXC77774.1"/>
    <property type="molecule type" value="Genomic_DNA"/>
</dbReference>
<feature type="transmembrane region" description="Helical" evidence="11">
    <location>
        <begin position="517"/>
        <end position="538"/>
    </location>
</feature>
<keyword evidence="7" id="KW-0769">Symport</keyword>
<dbReference type="AlphaFoldDB" id="A0A974A1G2"/>
<accession>A0A974A1G2</accession>
<evidence type="ECO:0000256" key="6">
    <source>
        <dbReference type="ARBA" id="ARBA00022692"/>
    </source>
</evidence>
<dbReference type="PANTHER" id="PTHR11101">
    <property type="entry name" value="PHOSPHATE TRANSPORTER"/>
    <property type="match status" value="1"/>
</dbReference>
<evidence type="ECO:0000256" key="2">
    <source>
        <dbReference type="ARBA" id="ARBA00005342"/>
    </source>
</evidence>
<dbReference type="GO" id="GO:0035435">
    <property type="term" value="P:phosphate ion transmembrane transport"/>
    <property type="evidence" value="ECO:0007669"/>
    <property type="project" value="TreeGrafter"/>
</dbReference>
<dbReference type="EMBL" id="JAAOLE020000001">
    <property type="protein sequence ID" value="NVI44174.1"/>
    <property type="molecule type" value="Genomic_DNA"/>
</dbReference>
<keyword evidence="8 11" id="KW-1133">Transmembrane helix</keyword>
<evidence type="ECO:0000313" key="13">
    <source>
        <dbReference type="EMBL" id="WXC77774.1"/>
    </source>
</evidence>
<feature type="transmembrane region" description="Helical" evidence="11">
    <location>
        <begin position="210"/>
        <end position="232"/>
    </location>
</feature>
<evidence type="ECO:0000313" key="12">
    <source>
        <dbReference type="EMBL" id="NVI44174.1"/>
    </source>
</evidence>
<evidence type="ECO:0000256" key="9">
    <source>
        <dbReference type="ARBA" id="ARBA00023136"/>
    </source>
</evidence>
<dbReference type="GO" id="GO:0015293">
    <property type="term" value="F:symporter activity"/>
    <property type="evidence" value="ECO:0007669"/>
    <property type="project" value="UniProtKB-KW"/>
</dbReference>
<dbReference type="GO" id="GO:0005886">
    <property type="term" value="C:plasma membrane"/>
    <property type="evidence" value="ECO:0007669"/>
    <property type="project" value="UniProtKB-SubCell"/>
</dbReference>
<reference evidence="12" key="1">
    <citation type="submission" date="2020-06" db="EMBL/GenBank/DDBJ databases">
        <title>Whole Genome Sequence of Bradyrhizobium sp. Strain 1S1.</title>
        <authorList>
            <person name="Bromfield E.S.P."/>
            <person name="Cloutier S."/>
        </authorList>
    </citation>
    <scope>NUCLEOTIDE SEQUENCE [LARGE SCALE GENOMIC DNA]</scope>
    <source>
        <strain evidence="12">1S1</strain>
    </source>
</reference>
<feature type="transmembrane region" description="Helical" evidence="11">
    <location>
        <begin position="108"/>
        <end position="135"/>
    </location>
</feature>
<keyword evidence="3 11" id="KW-0813">Transport</keyword>
<dbReference type="InterPro" id="IPR001204">
    <property type="entry name" value="Phos_transporter"/>
</dbReference>
<dbReference type="RefSeq" id="WP_166203726.1">
    <property type="nucleotide sequence ID" value="NZ_CP088285.1"/>
</dbReference>
<dbReference type="Pfam" id="PF01384">
    <property type="entry name" value="PHO4"/>
    <property type="match status" value="1"/>
</dbReference>
<feature type="transmembrane region" description="Helical" evidence="11">
    <location>
        <begin position="31"/>
        <end position="53"/>
    </location>
</feature>
<gene>
    <name evidence="12" type="ORF">HAP48_014710</name>
    <name evidence="13" type="ORF">WDK88_30705</name>
</gene>
<comment type="subcellular location">
    <subcellularLocation>
        <location evidence="1">Cell membrane</location>
        <topology evidence="1">Multi-pass membrane protein</topology>
    </subcellularLocation>
    <subcellularLocation>
        <location evidence="11">Membrane</location>
        <topology evidence="11">Multi-pass membrane protein</topology>
    </subcellularLocation>
</comment>